<comment type="caution">
    <text evidence="1">The sequence shown here is derived from an EMBL/GenBank/DDBJ whole genome shotgun (WGS) entry which is preliminary data.</text>
</comment>
<accession>A0A2M7XL18</accession>
<dbReference type="SUPFAM" id="SSF55486">
    <property type="entry name" value="Metalloproteases ('zincins'), catalytic domain"/>
    <property type="match status" value="1"/>
</dbReference>
<proteinExistence type="predicted"/>
<evidence type="ECO:0000313" key="2">
    <source>
        <dbReference type="Proteomes" id="UP000230062"/>
    </source>
</evidence>
<protein>
    <recommendedName>
        <fullName evidence="3">Peptidase MA-like domain-containing protein</fullName>
    </recommendedName>
</protein>
<dbReference type="InterPro" id="IPR007541">
    <property type="entry name" value="Uncharacterised_BSP"/>
</dbReference>
<evidence type="ECO:0008006" key="3">
    <source>
        <dbReference type="Google" id="ProtNLM"/>
    </source>
</evidence>
<dbReference type="AlphaFoldDB" id="A0A2M7XL18"/>
<reference evidence="2" key="1">
    <citation type="submission" date="2017-09" db="EMBL/GenBank/DDBJ databases">
        <title>Depth-based differentiation of microbial function through sediment-hosted aquifers and enrichment of novel symbionts in the deep terrestrial subsurface.</title>
        <authorList>
            <person name="Probst A.J."/>
            <person name="Ladd B."/>
            <person name="Jarett J.K."/>
            <person name="Geller-Mcgrath D.E."/>
            <person name="Sieber C.M.K."/>
            <person name="Emerson J.B."/>
            <person name="Anantharaman K."/>
            <person name="Thomas B.C."/>
            <person name="Malmstrom R."/>
            <person name="Stieglmeier M."/>
            <person name="Klingl A."/>
            <person name="Woyke T."/>
            <person name="Ryan C.M."/>
            <person name="Banfield J.F."/>
        </authorList>
    </citation>
    <scope>NUCLEOTIDE SEQUENCE [LARGE SCALE GENOMIC DNA]</scope>
</reference>
<dbReference type="Pfam" id="PF04450">
    <property type="entry name" value="BSP"/>
    <property type="match status" value="1"/>
</dbReference>
<evidence type="ECO:0000313" key="1">
    <source>
        <dbReference type="EMBL" id="PJA49270.1"/>
    </source>
</evidence>
<dbReference type="Proteomes" id="UP000230062">
    <property type="component" value="Unassembled WGS sequence"/>
</dbReference>
<dbReference type="EMBL" id="PFWP01000066">
    <property type="protein sequence ID" value="PJA49270.1"/>
    <property type="molecule type" value="Genomic_DNA"/>
</dbReference>
<organism evidence="1 2">
    <name type="scientific">Candidatus Shapirobacteria bacterium CG_4_9_14_3_um_filter_39_13</name>
    <dbReference type="NCBI Taxonomy" id="1974479"/>
    <lineage>
        <taxon>Bacteria</taxon>
        <taxon>Candidatus Shapironibacteriota</taxon>
    </lineage>
</organism>
<gene>
    <name evidence="1" type="ORF">CO169_02415</name>
</gene>
<name>A0A2M7XL18_9BACT</name>
<sequence length="229" mass="26922">MNISNTSFNNIILDFDSKIDSQADLEKVVLVAYQKSKNFFGKNVPGIKISFLYQRSQIDKIRGYKTQDWEVAYAYGKENQIFIFSPIVFDKVSNHPKSDFEYILTHEIAHLFSNKILGFSYPKWFCEGLAGYVAEQYKIRPVGEIDNFSDLHDKVSWDKFNNYPQAFSFTKYLIENLGKERILKFLEDLGERFGCCPNFKDFNEFFEDFFNINFKKLVSAWQKTIISQN</sequence>